<dbReference type="RefSeq" id="WP_170034304.1">
    <property type="nucleotide sequence ID" value="NZ_JABDTL010000001.1"/>
</dbReference>
<proteinExistence type="predicted"/>
<evidence type="ECO:0000313" key="2">
    <source>
        <dbReference type="Proteomes" id="UP000582837"/>
    </source>
</evidence>
<sequence length="161" mass="17644">MLEKSLILFIVALLAGHSGSLSGQGQSEYRADKLDAVSASMRARLDMMDDPVPFDACTVYEQGGRPDSLISRLSPGLREFLDRPVNQPCAVPAPVSRPGNSRSVAVDSLVLGDSTGSVYLTVQRGEWMYRERHDLMLTANGRRWALRGVQVYPGTRITPSH</sequence>
<dbReference type="AlphaFoldDB" id="A0A841GXL0"/>
<name>A0A841GXL0_9BACT</name>
<evidence type="ECO:0000313" key="1">
    <source>
        <dbReference type="EMBL" id="MBB6070485.1"/>
    </source>
</evidence>
<organism evidence="1 2">
    <name type="scientific">Longimicrobium terrae</name>
    <dbReference type="NCBI Taxonomy" id="1639882"/>
    <lineage>
        <taxon>Bacteria</taxon>
        <taxon>Pseudomonadati</taxon>
        <taxon>Gemmatimonadota</taxon>
        <taxon>Longimicrobiia</taxon>
        <taxon>Longimicrobiales</taxon>
        <taxon>Longimicrobiaceae</taxon>
        <taxon>Longimicrobium</taxon>
    </lineage>
</organism>
<dbReference type="EMBL" id="JACHIA010000005">
    <property type="protein sequence ID" value="MBB6070485.1"/>
    <property type="molecule type" value="Genomic_DNA"/>
</dbReference>
<dbReference type="Proteomes" id="UP000582837">
    <property type="component" value="Unassembled WGS sequence"/>
</dbReference>
<keyword evidence="2" id="KW-1185">Reference proteome</keyword>
<protein>
    <submittedName>
        <fullName evidence="1">Uncharacterized protein</fullName>
    </submittedName>
</protein>
<accession>A0A841GXL0</accession>
<gene>
    <name evidence="1" type="ORF">HNQ61_002106</name>
</gene>
<reference evidence="1 2" key="1">
    <citation type="submission" date="2020-08" db="EMBL/GenBank/DDBJ databases">
        <title>Genomic Encyclopedia of Type Strains, Phase IV (KMG-IV): sequencing the most valuable type-strain genomes for metagenomic binning, comparative biology and taxonomic classification.</title>
        <authorList>
            <person name="Goeker M."/>
        </authorList>
    </citation>
    <scope>NUCLEOTIDE SEQUENCE [LARGE SCALE GENOMIC DNA]</scope>
    <source>
        <strain evidence="1 2">DSM 29007</strain>
    </source>
</reference>
<comment type="caution">
    <text evidence="1">The sequence shown here is derived from an EMBL/GenBank/DDBJ whole genome shotgun (WGS) entry which is preliminary data.</text>
</comment>